<dbReference type="SUPFAM" id="SSF55120">
    <property type="entry name" value="Pseudouridine synthase"/>
    <property type="match status" value="1"/>
</dbReference>
<dbReference type="EMBL" id="CABFOC020000002">
    <property type="protein sequence ID" value="CAH0041465.1"/>
    <property type="molecule type" value="Genomic_DNA"/>
</dbReference>
<evidence type="ECO:0000256" key="1">
    <source>
        <dbReference type="ARBA" id="ARBA00009375"/>
    </source>
</evidence>
<evidence type="ECO:0000313" key="7">
    <source>
        <dbReference type="Proteomes" id="UP000775872"/>
    </source>
</evidence>
<reference evidence="6 7" key="2">
    <citation type="submission" date="2021-10" db="EMBL/GenBank/DDBJ databases">
        <authorList>
            <person name="Piombo E."/>
        </authorList>
    </citation>
    <scope>NUCLEOTIDE SEQUENCE [LARGE SCALE GENOMIC DNA]</scope>
</reference>
<feature type="region of interest" description="Disordered" evidence="4">
    <location>
        <begin position="493"/>
        <end position="530"/>
    </location>
</feature>
<dbReference type="InterPro" id="IPR020103">
    <property type="entry name" value="PsdUridine_synth_cat_dom_sf"/>
</dbReference>
<protein>
    <recommendedName>
        <fullName evidence="5">Pseudouridine synthase I TruA alpha/beta domain-containing protein</fullName>
    </recommendedName>
</protein>
<comment type="similarity">
    <text evidence="1">Belongs to the tRNA pseudouridine synthase TruA family.</text>
</comment>
<evidence type="ECO:0000256" key="3">
    <source>
        <dbReference type="ARBA" id="ARBA00023235"/>
    </source>
</evidence>
<sequence length="530" mass="59573">MAANVDYGKWSKDSLIERLVQLEKELQARPAPPTAPVVRDAAAEDAQPAPKKRKEKPKMDPTTKSFRFIALRLAYLGRNYGGFEYSASGVLPSIEEELFKALTKTCLIFPEDERAVDFGNCEYSKCGRTDRGVSAFGQVIALRVRSAKPTSASRNKRKKVVEQTQGAEAQAEAAQTEPEPVETDAPEPPPFDPIRDEIDYPKVLNRVLPPDIRILGWCPSPPPDFSARFSCRERQYRYFFTQPAFSPSLPSQGQKNVGWLDIDAMRDAAKRYEGEHDFRNFCKIDPAKNITNFKRGILEATIEEVPDMGSAMQYLSYPPDLSATESGQLPKVYCFKVRGTAFLWHQIRNMVSILFLVGQGLEKPDLVGKLLDIEKNPRRPVYVMADEVPLVLWDCLFTDEMGAQLPWIHVEDSIDPAKPNTSFGTTEGLWKLWREVKMDEILANRLLNLVAQPLNYDALPVKEGPPSVKLFEGGNSGRQAGKHVPVMKMALMETPEEQSNKFAQRRGFASAEDRDQQRFAKKAQTNAAAE</sequence>
<keyword evidence="2" id="KW-0819">tRNA processing</keyword>
<evidence type="ECO:0000256" key="4">
    <source>
        <dbReference type="SAM" id="MobiDB-lite"/>
    </source>
</evidence>
<feature type="domain" description="Pseudouridine synthase I TruA alpha/beta" evidence="5">
    <location>
        <begin position="268"/>
        <end position="397"/>
    </location>
</feature>
<dbReference type="Gene3D" id="3.30.70.580">
    <property type="entry name" value="Pseudouridine synthase I, catalytic domain, N-terminal subdomain"/>
    <property type="match status" value="1"/>
</dbReference>
<name>A0A9N9YRQ3_9HYPO</name>
<dbReference type="GO" id="GO:0005634">
    <property type="term" value="C:nucleus"/>
    <property type="evidence" value="ECO:0007669"/>
    <property type="project" value="TreeGrafter"/>
</dbReference>
<dbReference type="InterPro" id="IPR020095">
    <property type="entry name" value="PsdUridine_synth_TruA_C"/>
</dbReference>
<keyword evidence="7" id="KW-1185">Reference proteome</keyword>
<dbReference type="GO" id="GO:0003723">
    <property type="term" value="F:RNA binding"/>
    <property type="evidence" value="ECO:0007669"/>
    <property type="project" value="InterPro"/>
</dbReference>
<dbReference type="GO" id="GO:1990481">
    <property type="term" value="P:mRNA pseudouridine synthesis"/>
    <property type="evidence" value="ECO:0007669"/>
    <property type="project" value="TreeGrafter"/>
</dbReference>
<dbReference type="CDD" id="cd02569">
    <property type="entry name" value="PseudoU_synth_ScPus3"/>
    <property type="match status" value="1"/>
</dbReference>
<dbReference type="AlphaFoldDB" id="A0A9N9YRQ3"/>
<dbReference type="Pfam" id="PF01416">
    <property type="entry name" value="PseudoU_synth_1"/>
    <property type="match status" value="1"/>
</dbReference>
<feature type="region of interest" description="Disordered" evidence="4">
    <location>
        <begin position="27"/>
        <end position="61"/>
    </location>
</feature>
<keyword evidence="3" id="KW-0413">Isomerase</keyword>
<dbReference type="PANTHER" id="PTHR11142">
    <property type="entry name" value="PSEUDOURIDYLATE SYNTHASE"/>
    <property type="match status" value="1"/>
</dbReference>
<feature type="compositionally biased region" description="Low complexity" evidence="4">
    <location>
        <begin position="162"/>
        <end position="178"/>
    </location>
</feature>
<dbReference type="HAMAP" id="MF_00171">
    <property type="entry name" value="TruA"/>
    <property type="match status" value="1"/>
</dbReference>
<dbReference type="GO" id="GO:0005737">
    <property type="term" value="C:cytoplasm"/>
    <property type="evidence" value="ECO:0007669"/>
    <property type="project" value="TreeGrafter"/>
</dbReference>
<dbReference type="InterPro" id="IPR001406">
    <property type="entry name" value="PsdUridine_synth_TruA"/>
</dbReference>
<dbReference type="Proteomes" id="UP000775872">
    <property type="component" value="Unassembled WGS sequence"/>
</dbReference>
<dbReference type="Gene3D" id="3.30.70.660">
    <property type="entry name" value="Pseudouridine synthase I, catalytic domain, C-terminal subdomain"/>
    <property type="match status" value="1"/>
</dbReference>
<dbReference type="InterPro" id="IPR020094">
    <property type="entry name" value="TruA/RsuA/RluB/E/F_N"/>
</dbReference>
<evidence type="ECO:0000313" key="6">
    <source>
        <dbReference type="EMBL" id="CAH0041465.1"/>
    </source>
</evidence>
<gene>
    <name evidence="6" type="ORF">CSOL1703_00004269</name>
</gene>
<dbReference type="InterPro" id="IPR041707">
    <property type="entry name" value="Pus3-like"/>
</dbReference>
<evidence type="ECO:0000259" key="5">
    <source>
        <dbReference type="Pfam" id="PF01416"/>
    </source>
</evidence>
<accession>A0A9N9YRQ3</accession>
<comment type="caution">
    <text evidence="6">The sequence shown here is derived from an EMBL/GenBank/DDBJ whole genome shotgun (WGS) entry which is preliminary data.</text>
</comment>
<reference evidence="7" key="1">
    <citation type="submission" date="2019-06" db="EMBL/GenBank/DDBJ databases">
        <authorList>
            <person name="Broberg M."/>
        </authorList>
    </citation>
    <scope>NUCLEOTIDE SEQUENCE [LARGE SCALE GENOMIC DNA]</scope>
</reference>
<feature type="region of interest" description="Disordered" evidence="4">
    <location>
        <begin position="147"/>
        <end position="196"/>
    </location>
</feature>
<organism evidence="6 7">
    <name type="scientific">Clonostachys solani</name>
    <dbReference type="NCBI Taxonomy" id="160281"/>
    <lineage>
        <taxon>Eukaryota</taxon>
        <taxon>Fungi</taxon>
        <taxon>Dikarya</taxon>
        <taxon>Ascomycota</taxon>
        <taxon>Pezizomycotina</taxon>
        <taxon>Sordariomycetes</taxon>
        <taxon>Hypocreomycetidae</taxon>
        <taxon>Hypocreales</taxon>
        <taxon>Bionectriaceae</taxon>
        <taxon>Clonostachys</taxon>
    </lineage>
</organism>
<evidence type="ECO:0000256" key="2">
    <source>
        <dbReference type="ARBA" id="ARBA00022694"/>
    </source>
</evidence>
<dbReference type="GO" id="GO:0009982">
    <property type="term" value="F:pseudouridine synthase activity"/>
    <property type="evidence" value="ECO:0007669"/>
    <property type="project" value="InterPro"/>
</dbReference>
<proteinExistence type="inferred from homology"/>
<dbReference type="GO" id="GO:0031119">
    <property type="term" value="P:tRNA pseudouridine synthesis"/>
    <property type="evidence" value="ECO:0007669"/>
    <property type="project" value="TreeGrafter"/>
</dbReference>
<dbReference type="OrthoDB" id="25767at2759"/>
<dbReference type="PANTHER" id="PTHR11142:SF5">
    <property type="entry name" value="TRNA PSEUDOURIDINE(38_39) SYNTHASE"/>
    <property type="match status" value="1"/>
</dbReference>
<dbReference type="InterPro" id="IPR020097">
    <property type="entry name" value="PsdUridine_synth_TruA_a/b_dom"/>
</dbReference>